<evidence type="ECO:0000313" key="1">
    <source>
        <dbReference type="EMBL" id="KAL2485723.1"/>
    </source>
</evidence>
<proteinExistence type="predicted"/>
<dbReference type="EMBL" id="JBFOLK010000009">
    <property type="protein sequence ID" value="KAL2485723.1"/>
    <property type="molecule type" value="Genomic_DNA"/>
</dbReference>
<organism evidence="1 2">
    <name type="scientific">Abeliophyllum distichum</name>
    <dbReference type="NCBI Taxonomy" id="126358"/>
    <lineage>
        <taxon>Eukaryota</taxon>
        <taxon>Viridiplantae</taxon>
        <taxon>Streptophyta</taxon>
        <taxon>Embryophyta</taxon>
        <taxon>Tracheophyta</taxon>
        <taxon>Spermatophyta</taxon>
        <taxon>Magnoliopsida</taxon>
        <taxon>eudicotyledons</taxon>
        <taxon>Gunneridae</taxon>
        <taxon>Pentapetalae</taxon>
        <taxon>asterids</taxon>
        <taxon>lamiids</taxon>
        <taxon>Lamiales</taxon>
        <taxon>Oleaceae</taxon>
        <taxon>Forsythieae</taxon>
        <taxon>Abeliophyllum</taxon>
    </lineage>
</organism>
<dbReference type="AlphaFoldDB" id="A0ABD1RD50"/>
<dbReference type="Proteomes" id="UP001604336">
    <property type="component" value="Unassembled WGS sequence"/>
</dbReference>
<gene>
    <name evidence="1" type="ORF">Adt_30479</name>
</gene>
<protein>
    <submittedName>
        <fullName evidence="1">B-box zinc finger protein 20</fullName>
    </submittedName>
</protein>
<reference evidence="2" key="1">
    <citation type="submission" date="2024-07" db="EMBL/GenBank/DDBJ databases">
        <title>Two chromosome-level genome assemblies of Korean endemic species Abeliophyllum distichum and Forsythia ovata (Oleaceae).</title>
        <authorList>
            <person name="Jang H."/>
        </authorList>
    </citation>
    <scope>NUCLEOTIDE SEQUENCE [LARGE SCALE GENOMIC DNA]</scope>
</reference>
<keyword evidence="2" id="KW-1185">Reference proteome</keyword>
<sequence length="117" mass="12558">MSWPQSILNHGPALYHILAPPLTAVASSSVATNDKSCGSIQMMNGGNNGSTSSISEYLIDTLPGWHVEDFLDSSSSPDFFKVSINGGNNFFSSVVKQFGIFFPSVASKNGKRKRKSL</sequence>
<name>A0ABD1RD50_9LAMI</name>
<comment type="caution">
    <text evidence="1">The sequence shown here is derived from an EMBL/GenBank/DDBJ whole genome shotgun (WGS) entry which is preliminary data.</text>
</comment>
<evidence type="ECO:0000313" key="2">
    <source>
        <dbReference type="Proteomes" id="UP001604336"/>
    </source>
</evidence>
<accession>A0ABD1RD50</accession>